<proteinExistence type="predicted"/>
<dbReference type="InterPro" id="IPR051604">
    <property type="entry name" value="Ergot_Alk_Oxidoreductase"/>
</dbReference>
<dbReference type="AlphaFoldDB" id="A0A512D4I8"/>
<dbReference type="SUPFAM" id="SSF51735">
    <property type="entry name" value="NAD(P)-binding Rossmann-fold domains"/>
    <property type="match status" value="1"/>
</dbReference>
<organism evidence="2 3">
    <name type="scientific">Terrabacter aerolatus</name>
    <dbReference type="NCBI Taxonomy" id="422442"/>
    <lineage>
        <taxon>Bacteria</taxon>
        <taxon>Bacillati</taxon>
        <taxon>Actinomycetota</taxon>
        <taxon>Actinomycetes</taxon>
        <taxon>Micrococcales</taxon>
        <taxon>Intrasporangiaceae</taxon>
        <taxon>Terrabacter</taxon>
    </lineage>
</organism>
<keyword evidence="3" id="KW-1185">Reference proteome</keyword>
<sequence length="285" mass="30433">MTGSPSLAVTGSTGWLGGLVARDLAGRGVAQRLLVRDVSRAPDLAGSLAAPCSYREADAARAALEGVETLFMVSAAESEDRLHEHRTFVDAAAAAGVRQVVYVSFFGAAPDATFTLARDHAATEQHLRDSGMAWTFLRDNLYLEFMDHMVGDDGVVRGPAGEGRAAVVSHDDIARVAVAVLLDPHAHAGATYDLTGPESLTFAEMAETITDVTGREVRFHDETLEEAYASRAVYGAPDWQVDAWVSTYTAVAAGELDGVSGDVERLTGRRPTSLREYLEAQHASR</sequence>
<evidence type="ECO:0000259" key="1">
    <source>
        <dbReference type="Pfam" id="PF13460"/>
    </source>
</evidence>
<dbReference type="Gene3D" id="3.40.50.720">
    <property type="entry name" value="NAD(P)-binding Rossmann-like Domain"/>
    <property type="match status" value="1"/>
</dbReference>
<evidence type="ECO:0000313" key="2">
    <source>
        <dbReference type="EMBL" id="GEO31160.1"/>
    </source>
</evidence>
<dbReference type="PANTHER" id="PTHR43162">
    <property type="match status" value="1"/>
</dbReference>
<accession>A0A512D4I8</accession>
<dbReference type="OrthoDB" id="3243290at2"/>
<dbReference type="EMBL" id="BJYX01000016">
    <property type="protein sequence ID" value="GEO31160.1"/>
    <property type="molecule type" value="Genomic_DNA"/>
</dbReference>
<evidence type="ECO:0000313" key="3">
    <source>
        <dbReference type="Proteomes" id="UP000321534"/>
    </source>
</evidence>
<dbReference type="Proteomes" id="UP000321534">
    <property type="component" value="Unassembled WGS sequence"/>
</dbReference>
<protein>
    <submittedName>
        <fullName evidence="2">NAD(P)-dependent oxidoreductase</fullName>
    </submittedName>
</protein>
<dbReference type="Pfam" id="PF13460">
    <property type="entry name" value="NAD_binding_10"/>
    <property type="match status" value="1"/>
</dbReference>
<dbReference type="PANTHER" id="PTHR43162:SF1">
    <property type="entry name" value="PRESTALK A DIFFERENTIATION PROTEIN A"/>
    <property type="match status" value="1"/>
</dbReference>
<dbReference type="InterPro" id="IPR016040">
    <property type="entry name" value="NAD(P)-bd_dom"/>
</dbReference>
<dbReference type="Gene3D" id="3.90.25.10">
    <property type="entry name" value="UDP-galactose 4-epimerase, domain 1"/>
    <property type="match status" value="1"/>
</dbReference>
<dbReference type="InterPro" id="IPR036291">
    <property type="entry name" value="NAD(P)-bd_dom_sf"/>
</dbReference>
<reference evidence="2 3" key="1">
    <citation type="submission" date="2019-07" db="EMBL/GenBank/DDBJ databases">
        <title>Whole genome shotgun sequence of Terrabacter aerolatus NBRC 106305.</title>
        <authorList>
            <person name="Hosoyama A."/>
            <person name="Uohara A."/>
            <person name="Ohji S."/>
            <person name="Ichikawa N."/>
        </authorList>
    </citation>
    <scope>NUCLEOTIDE SEQUENCE [LARGE SCALE GENOMIC DNA]</scope>
    <source>
        <strain evidence="2 3">NBRC 106305</strain>
    </source>
</reference>
<dbReference type="CDD" id="cd05269">
    <property type="entry name" value="TMR_SDR_a"/>
    <property type="match status" value="1"/>
</dbReference>
<name>A0A512D4I8_9MICO</name>
<gene>
    <name evidence="2" type="ORF">TAE01_29700</name>
</gene>
<comment type="caution">
    <text evidence="2">The sequence shown here is derived from an EMBL/GenBank/DDBJ whole genome shotgun (WGS) entry which is preliminary data.</text>
</comment>
<feature type="domain" description="NAD(P)-binding" evidence="1">
    <location>
        <begin position="11"/>
        <end position="184"/>
    </location>
</feature>